<keyword evidence="3" id="KW-0645">Protease</keyword>
<dbReference type="GO" id="GO:0008777">
    <property type="term" value="F:acetylornithine deacetylase activity"/>
    <property type="evidence" value="ECO:0007669"/>
    <property type="project" value="TreeGrafter"/>
</dbReference>
<dbReference type="Proteomes" id="UP000189299">
    <property type="component" value="Unassembled WGS sequence"/>
</dbReference>
<keyword evidence="5" id="KW-0378">Hydrolase</keyword>
<dbReference type="NCBIfam" id="TIGR01887">
    <property type="entry name" value="dipeptidaselike"/>
    <property type="match status" value="1"/>
</dbReference>
<evidence type="ECO:0000256" key="2">
    <source>
        <dbReference type="ARBA" id="ARBA00006247"/>
    </source>
</evidence>
<comment type="cofactor">
    <cofactor evidence="1">
        <name>Zn(2+)</name>
        <dbReference type="ChEBI" id="CHEBI:29105"/>
    </cofactor>
</comment>
<evidence type="ECO:0000256" key="5">
    <source>
        <dbReference type="ARBA" id="ARBA00022801"/>
    </source>
</evidence>
<dbReference type="GO" id="GO:0006526">
    <property type="term" value="P:L-arginine biosynthetic process"/>
    <property type="evidence" value="ECO:0007669"/>
    <property type="project" value="TreeGrafter"/>
</dbReference>
<dbReference type="AlphaFoldDB" id="A0A1V2UKJ4"/>
<dbReference type="InterPro" id="IPR050072">
    <property type="entry name" value="Peptidase_M20A"/>
</dbReference>
<dbReference type="InterPro" id="IPR036264">
    <property type="entry name" value="Bact_exopeptidase_dim_dom"/>
</dbReference>
<dbReference type="GO" id="GO:0008237">
    <property type="term" value="F:metallopeptidase activity"/>
    <property type="evidence" value="ECO:0007669"/>
    <property type="project" value="UniProtKB-KW"/>
</dbReference>
<keyword evidence="7" id="KW-0224">Dipeptidase</keyword>
<dbReference type="PANTHER" id="PTHR43808">
    <property type="entry name" value="ACETYLORNITHINE DEACETYLASE"/>
    <property type="match status" value="1"/>
</dbReference>
<gene>
    <name evidence="9" type="ORF">BTN92_03675</name>
</gene>
<comment type="similarity">
    <text evidence="2">Belongs to the peptidase M20A family.</text>
</comment>
<evidence type="ECO:0000256" key="3">
    <source>
        <dbReference type="ARBA" id="ARBA00022670"/>
    </source>
</evidence>
<dbReference type="Gene3D" id="3.40.630.10">
    <property type="entry name" value="Zn peptidases"/>
    <property type="match status" value="2"/>
</dbReference>
<dbReference type="STRING" id="53346.A5802_001175"/>
<reference evidence="9 10" key="1">
    <citation type="submission" date="2016-12" db="EMBL/GenBank/DDBJ databases">
        <authorList>
            <person name="Song W.-J."/>
            <person name="Kurnit D.M."/>
        </authorList>
    </citation>
    <scope>NUCLEOTIDE SEQUENCE [LARGE SCALE GENOMIC DNA]</scope>
    <source>
        <strain evidence="9 10">CGB1038-1_S1</strain>
    </source>
</reference>
<comment type="caution">
    <text evidence="9">The sequence shown here is derived from an EMBL/GenBank/DDBJ whole genome shotgun (WGS) entry which is preliminary data.</text>
</comment>
<dbReference type="PROSITE" id="PS00758">
    <property type="entry name" value="ARGE_DAPE_CPG2_1"/>
    <property type="match status" value="1"/>
</dbReference>
<evidence type="ECO:0000256" key="1">
    <source>
        <dbReference type="ARBA" id="ARBA00001947"/>
    </source>
</evidence>
<dbReference type="SUPFAM" id="SSF55031">
    <property type="entry name" value="Bacterial exopeptidase dimerisation domain"/>
    <property type="match status" value="1"/>
</dbReference>
<dbReference type="InterPro" id="IPR002933">
    <property type="entry name" value="Peptidase_M20"/>
</dbReference>
<dbReference type="OrthoDB" id="9761532at2"/>
<evidence type="ECO:0000256" key="7">
    <source>
        <dbReference type="ARBA" id="ARBA00022997"/>
    </source>
</evidence>
<dbReference type="GO" id="GO:0016805">
    <property type="term" value="F:dipeptidase activity"/>
    <property type="evidence" value="ECO:0007669"/>
    <property type="project" value="UniProtKB-KW"/>
</dbReference>
<evidence type="ECO:0000313" key="10">
    <source>
        <dbReference type="Proteomes" id="UP000189299"/>
    </source>
</evidence>
<name>A0A1V2UKJ4_ENTMU</name>
<proteinExistence type="inferred from homology"/>
<protein>
    <submittedName>
        <fullName evidence="9">Peptidase M20</fullName>
    </submittedName>
</protein>
<evidence type="ECO:0000256" key="6">
    <source>
        <dbReference type="ARBA" id="ARBA00022833"/>
    </source>
</evidence>
<dbReference type="InterPro" id="IPR001261">
    <property type="entry name" value="ArgE/DapE_CS"/>
</dbReference>
<evidence type="ECO:0000313" key="9">
    <source>
        <dbReference type="EMBL" id="ONN43950.1"/>
    </source>
</evidence>
<dbReference type="SUPFAM" id="SSF53187">
    <property type="entry name" value="Zn-dependent exopeptidases"/>
    <property type="match status" value="1"/>
</dbReference>
<organism evidence="9 10">
    <name type="scientific">Enterococcus mundtii</name>
    <dbReference type="NCBI Taxonomy" id="53346"/>
    <lineage>
        <taxon>Bacteria</taxon>
        <taxon>Bacillati</taxon>
        <taxon>Bacillota</taxon>
        <taxon>Bacilli</taxon>
        <taxon>Lactobacillales</taxon>
        <taxon>Enterococcaceae</taxon>
        <taxon>Enterococcus</taxon>
    </lineage>
</organism>
<keyword evidence="6" id="KW-0862">Zinc</keyword>
<evidence type="ECO:0000256" key="8">
    <source>
        <dbReference type="ARBA" id="ARBA00023049"/>
    </source>
</evidence>
<keyword evidence="4" id="KW-0479">Metal-binding</keyword>
<dbReference type="GO" id="GO:0006508">
    <property type="term" value="P:proteolysis"/>
    <property type="evidence" value="ECO:0007669"/>
    <property type="project" value="UniProtKB-KW"/>
</dbReference>
<dbReference type="PANTHER" id="PTHR43808:SF31">
    <property type="entry name" value="N-ACETYL-L-CITRULLINE DEACETYLASE"/>
    <property type="match status" value="1"/>
</dbReference>
<dbReference type="GO" id="GO:0008270">
    <property type="term" value="F:zinc ion binding"/>
    <property type="evidence" value="ECO:0007669"/>
    <property type="project" value="InterPro"/>
</dbReference>
<dbReference type="InterPro" id="IPR010964">
    <property type="entry name" value="M20A_pepV-rel"/>
</dbReference>
<accession>A0A1V2UKJ4</accession>
<dbReference type="Pfam" id="PF01546">
    <property type="entry name" value="Peptidase_M20"/>
    <property type="match status" value="1"/>
</dbReference>
<evidence type="ECO:0000256" key="4">
    <source>
        <dbReference type="ARBA" id="ARBA00022723"/>
    </source>
</evidence>
<dbReference type="EMBL" id="MSTR01000003">
    <property type="protein sequence ID" value="ONN43950.1"/>
    <property type="molecule type" value="Genomic_DNA"/>
</dbReference>
<sequence length="433" mass="48140">MDQINTAIEENWLDFLDLLKQVMQVPSVKSKAGPGAPFGIEARSVLSLVMDKSAGYGFQTKVIDDAIGYAQWGNDGSEYIGVLGHLDVVPAGQGWEFPPFDLSEKKDRFYGRGILDNKGPIICCLYGMKLLKDLGHQPKKNLRIIFGTDEESGMSDISHYLAEESPPSFGFTPDCKYPVVYGERGIVNVVLHFTLPEEEHQQISRFEGDQFRDHVPDQLHVRIAKKEISASGKRAPSNAPELGENAITILATKLTEERMIPPAAQGYFRWICQSFHQKHFGEGIDLAFEDEDSGKLILTPVVLQKSPEGLLLEIALRYPVTVSEKQVVSRLKNQLPLGVDLEVVRSIPGFCRTEESKKIDILSTIYHQVTGNDPKPVTTTGATYARKMPNILAFGPSFPGQKGIAHTANEYMDSADLRTNLEIYMRSLQALTE</sequence>
<keyword evidence="8" id="KW-0482">Metalloprotease</keyword>
<dbReference type="RefSeq" id="WP_062805170.1">
    <property type="nucleotide sequence ID" value="NZ_CABMMO010000003.1"/>
</dbReference>